<reference evidence="6 7" key="1">
    <citation type="submission" date="2015-05" db="EMBL/GenBank/DDBJ databases">
        <title>Distinctive expansion of gene families associated with plant cell wall degradation and secondary metabolism in the genomes of grapevine trunk pathogens.</title>
        <authorList>
            <person name="Lawrence D.P."/>
            <person name="Travadon R."/>
            <person name="Rolshausen P.E."/>
            <person name="Baumgartner K."/>
        </authorList>
    </citation>
    <scope>NUCLEOTIDE SEQUENCE [LARGE SCALE GENOMIC DNA]</scope>
    <source>
        <strain evidence="6">DA912</strain>
    </source>
</reference>
<proteinExistence type="predicted"/>
<dbReference type="InterPro" id="IPR036188">
    <property type="entry name" value="FAD/NAD-bd_sf"/>
</dbReference>
<dbReference type="SUPFAM" id="SSF51905">
    <property type="entry name" value="FAD/NAD(P)-binding domain"/>
    <property type="match status" value="1"/>
</dbReference>
<evidence type="ECO:0000259" key="5">
    <source>
        <dbReference type="Pfam" id="PF01494"/>
    </source>
</evidence>
<keyword evidence="7" id="KW-1185">Reference proteome</keyword>
<evidence type="ECO:0000256" key="4">
    <source>
        <dbReference type="ARBA" id="ARBA00023033"/>
    </source>
</evidence>
<gene>
    <name evidence="6" type="ORF">UCDDA912_g09157</name>
</gene>
<dbReference type="InterPro" id="IPR002938">
    <property type="entry name" value="FAD-bd"/>
</dbReference>
<keyword evidence="4" id="KW-0503">Monooxygenase</keyword>
<evidence type="ECO:0000313" key="6">
    <source>
        <dbReference type="EMBL" id="KKY30899.1"/>
    </source>
</evidence>
<dbReference type="OrthoDB" id="655030at2759"/>
<name>A0A0G2F9P4_9PEZI</name>
<evidence type="ECO:0000256" key="2">
    <source>
        <dbReference type="ARBA" id="ARBA00022827"/>
    </source>
</evidence>
<dbReference type="Pfam" id="PF01494">
    <property type="entry name" value="FAD_binding_3"/>
    <property type="match status" value="1"/>
</dbReference>
<keyword evidence="3" id="KW-0560">Oxidoreductase</keyword>
<dbReference type="PRINTS" id="PR00420">
    <property type="entry name" value="RNGMNOXGNASE"/>
</dbReference>
<dbReference type="EMBL" id="LCUC01000434">
    <property type="protein sequence ID" value="KKY30899.1"/>
    <property type="molecule type" value="Genomic_DNA"/>
</dbReference>
<keyword evidence="1" id="KW-0285">Flavoprotein</keyword>
<organism evidence="6 7">
    <name type="scientific">Diaporthe ampelina</name>
    <dbReference type="NCBI Taxonomy" id="1214573"/>
    <lineage>
        <taxon>Eukaryota</taxon>
        <taxon>Fungi</taxon>
        <taxon>Dikarya</taxon>
        <taxon>Ascomycota</taxon>
        <taxon>Pezizomycotina</taxon>
        <taxon>Sordariomycetes</taxon>
        <taxon>Sordariomycetidae</taxon>
        <taxon>Diaporthales</taxon>
        <taxon>Diaporthaceae</taxon>
        <taxon>Diaporthe</taxon>
    </lineage>
</organism>
<comment type="caution">
    <text evidence="6">The sequence shown here is derived from an EMBL/GenBank/DDBJ whole genome shotgun (WGS) entry which is preliminary data.</text>
</comment>
<dbReference type="GO" id="GO:0071949">
    <property type="term" value="F:FAD binding"/>
    <property type="evidence" value="ECO:0007669"/>
    <property type="project" value="InterPro"/>
</dbReference>
<dbReference type="PANTHER" id="PTHR46972">
    <property type="entry name" value="MONOOXYGENASE ASQM-RELATED"/>
    <property type="match status" value="1"/>
</dbReference>
<dbReference type="STRING" id="1214573.A0A0G2F9P4"/>
<dbReference type="Gene3D" id="3.50.50.60">
    <property type="entry name" value="FAD/NAD(P)-binding domain"/>
    <property type="match status" value="1"/>
</dbReference>
<dbReference type="GO" id="GO:0004497">
    <property type="term" value="F:monooxygenase activity"/>
    <property type="evidence" value="ECO:0007669"/>
    <property type="project" value="UniProtKB-KW"/>
</dbReference>
<keyword evidence="2" id="KW-0274">FAD</keyword>
<evidence type="ECO:0000313" key="7">
    <source>
        <dbReference type="Proteomes" id="UP000034680"/>
    </source>
</evidence>
<evidence type="ECO:0000256" key="3">
    <source>
        <dbReference type="ARBA" id="ARBA00023002"/>
    </source>
</evidence>
<accession>A0A0G2F9P4</accession>
<protein>
    <submittedName>
        <fullName evidence="6">Putative tetracycline resistance protein from transposon</fullName>
    </submittedName>
</protein>
<reference evidence="6 7" key="2">
    <citation type="submission" date="2015-05" db="EMBL/GenBank/DDBJ databases">
        <authorList>
            <person name="Morales-Cruz A."/>
            <person name="Amrine K.C."/>
            <person name="Cantu D."/>
        </authorList>
    </citation>
    <scope>NUCLEOTIDE SEQUENCE [LARGE SCALE GENOMIC DNA]</scope>
    <source>
        <strain evidence="6">DA912</strain>
    </source>
</reference>
<dbReference type="Proteomes" id="UP000034680">
    <property type="component" value="Unassembled WGS sequence"/>
</dbReference>
<dbReference type="AlphaFoldDB" id="A0A0G2F9P4"/>
<evidence type="ECO:0000256" key="1">
    <source>
        <dbReference type="ARBA" id="ARBA00022630"/>
    </source>
</evidence>
<dbReference type="PANTHER" id="PTHR46972:SF1">
    <property type="entry name" value="FAD DEPENDENT OXIDOREDUCTASE DOMAIN-CONTAINING PROTEIN"/>
    <property type="match status" value="1"/>
</dbReference>
<feature type="domain" description="FAD-binding" evidence="5">
    <location>
        <begin position="6"/>
        <end position="348"/>
    </location>
</feature>
<sequence length="545" mass="59293">MPSPKIAIIGAGPVGTTLGRLLLRQSPSTSVTIFESEPSPNYRSQGGTLDLHTATGLAAIKEAGLWDEFSKHARYDGESLLMTDKKLKPFYQVKPSASPDKKGGHLGGQRPEIDRAALREMLIESLPADMITWGHRLKEVRPGKDPRSTKVIFTLADGGTTTASGFDLIVGADGAWSKVRGVLSDVKPHFAGVSNQAFEIPDAANTAPEVYRAVNRGSIFSHADGHKTNLQQMGDGSIIVYLNFRTADEDWYKDPAKCGYDAFDLEAAKAAALERYRDWHPIIREAISRAQGRTVPKSLYMLPVGFSFAHRAGLTVAGDAAHLMTPFAGEGVNVGMEDARRLAAAVAAAGGDLGRLDDGVAAFEKDMFSRAGEFAALTETMLRAWFFTEDCPRSVVPKALSTHASFHAPWLLKPLVGGLAYLYFSVRNKVTSRLVNDMTGLKPCGVHLAGSICLSSAEEVFRKITSLLPSRLCRIPDGETQHRQNFFAFQLDVFAEAGASQALRKYDAQHDPLPYDPIPLEEVECLARHLSEHLNTGYDTHAIES</sequence>